<dbReference type="STRING" id="453.Lfee_3028"/>
<keyword evidence="10" id="KW-0966">Cell projection</keyword>
<dbReference type="Pfam" id="PF02108">
    <property type="entry name" value="FliH"/>
    <property type="match status" value="1"/>
</dbReference>
<keyword evidence="7" id="KW-1006">Bacterial flagellum protein export</keyword>
<dbReference type="GO" id="GO:0015031">
    <property type="term" value="P:protein transport"/>
    <property type="evidence" value="ECO:0007669"/>
    <property type="project" value="UniProtKB-KW"/>
</dbReference>
<evidence type="ECO:0000256" key="5">
    <source>
        <dbReference type="ARBA" id="ARBA00022795"/>
    </source>
</evidence>
<reference evidence="10 12" key="1">
    <citation type="submission" date="2015-11" db="EMBL/GenBank/DDBJ databases">
        <title>Genomic analysis of 38 Legionella species identifies large and diverse effector repertoires.</title>
        <authorList>
            <person name="Burstein D."/>
            <person name="Amaro F."/>
            <person name="Zusman T."/>
            <person name="Lifshitz Z."/>
            <person name="Cohen O."/>
            <person name="Gilbert J.A."/>
            <person name="Pupko T."/>
            <person name="Shuman H.A."/>
            <person name="Segal G."/>
        </authorList>
    </citation>
    <scope>NUCLEOTIDE SEQUENCE [LARGE SCALE GENOMIC DNA]</scope>
    <source>
        <strain evidence="10 12">WO-44C</strain>
    </source>
</reference>
<evidence type="ECO:0000256" key="7">
    <source>
        <dbReference type="ARBA" id="ARBA00023225"/>
    </source>
</evidence>
<sequence>MDNDFQPLYEEKDKDAFDVWQMKMPEPEPVIEIDEKEEFAKECARLREEVKKAAYEEGMQQAAAELQQKRQELASWLTLIQNPVELLDDALSQEIVQTIAWICEACIGIELSIHPKKLLTLLEEIKREFSTLQGDRELVMNPLDVEWLLNELGEQQVAGLTALLVADPSLSRGDFYLKNEYGELDGRLKTRLQKLFKNYLLEDGAESTNNKDSQ</sequence>
<dbReference type="AlphaFoldDB" id="A0A0W0TIF6"/>
<accession>A0A0W0TIF6</accession>
<keyword evidence="10" id="KW-0282">Flagellum</keyword>
<dbReference type="GO" id="GO:0005829">
    <property type="term" value="C:cytosol"/>
    <property type="evidence" value="ECO:0007669"/>
    <property type="project" value="TreeGrafter"/>
</dbReference>
<keyword evidence="4" id="KW-0813">Transport</keyword>
<gene>
    <name evidence="10" type="primary">fliH</name>
    <name evidence="10" type="ORF">Lfee_3028</name>
    <name evidence="11" type="ORF">NCTC12022_01846</name>
</gene>
<proteinExistence type="inferred from homology"/>
<keyword evidence="10" id="KW-0969">Cilium</keyword>
<evidence type="ECO:0000313" key="11">
    <source>
        <dbReference type="EMBL" id="SPX61108.1"/>
    </source>
</evidence>
<dbReference type="GO" id="GO:0044781">
    <property type="term" value="P:bacterial-type flagellum organization"/>
    <property type="evidence" value="ECO:0007669"/>
    <property type="project" value="UniProtKB-KW"/>
</dbReference>
<dbReference type="EMBL" id="UASS01000016">
    <property type="protein sequence ID" value="SPX61108.1"/>
    <property type="molecule type" value="Genomic_DNA"/>
</dbReference>
<protein>
    <recommendedName>
        <fullName evidence="3">Flagellar assembly protein FliH</fullName>
    </recommendedName>
</protein>
<evidence type="ECO:0000256" key="6">
    <source>
        <dbReference type="ARBA" id="ARBA00022927"/>
    </source>
</evidence>
<evidence type="ECO:0000256" key="2">
    <source>
        <dbReference type="ARBA" id="ARBA00006602"/>
    </source>
</evidence>
<dbReference type="Proteomes" id="UP000054698">
    <property type="component" value="Unassembled WGS sequence"/>
</dbReference>
<evidence type="ECO:0000313" key="13">
    <source>
        <dbReference type="Proteomes" id="UP000251942"/>
    </source>
</evidence>
<dbReference type="PATRIC" id="fig|453.4.peg.3305"/>
<evidence type="ECO:0000256" key="3">
    <source>
        <dbReference type="ARBA" id="ARBA00016507"/>
    </source>
</evidence>
<dbReference type="InterPro" id="IPR051472">
    <property type="entry name" value="T3SS_Stator/FliH"/>
</dbReference>
<comment type="function">
    <text evidence="1">Needed for flagellar regrowth and assembly.</text>
</comment>
<name>A0A0W0TIF6_9GAMM</name>
<feature type="coiled-coil region" evidence="8">
    <location>
        <begin position="36"/>
        <end position="79"/>
    </location>
</feature>
<evidence type="ECO:0000256" key="4">
    <source>
        <dbReference type="ARBA" id="ARBA00022448"/>
    </source>
</evidence>
<evidence type="ECO:0000259" key="9">
    <source>
        <dbReference type="Pfam" id="PF02108"/>
    </source>
</evidence>
<dbReference type="PANTHER" id="PTHR34982:SF1">
    <property type="entry name" value="FLAGELLAR ASSEMBLY PROTEIN FLIH"/>
    <property type="match status" value="1"/>
</dbReference>
<organism evidence="10 12">
    <name type="scientific">Legionella feeleii</name>
    <dbReference type="NCBI Taxonomy" id="453"/>
    <lineage>
        <taxon>Bacteria</taxon>
        <taxon>Pseudomonadati</taxon>
        <taxon>Pseudomonadota</taxon>
        <taxon>Gammaproteobacteria</taxon>
        <taxon>Legionellales</taxon>
        <taxon>Legionellaceae</taxon>
        <taxon>Legionella</taxon>
    </lineage>
</organism>
<evidence type="ECO:0000256" key="1">
    <source>
        <dbReference type="ARBA" id="ARBA00003041"/>
    </source>
</evidence>
<reference evidence="11 13" key="2">
    <citation type="submission" date="2018-06" db="EMBL/GenBank/DDBJ databases">
        <authorList>
            <consortium name="Pathogen Informatics"/>
            <person name="Doyle S."/>
        </authorList>
    </citation>
    <scope>NUCLEOTIDE SEQUENCE [LARGE SCALE GENOMIC DNA]</scope>
    <source>
        <strain evidence="11 13">NCTC12022</strain>
    </source>
</reference>
<dbReference type="Proteomes" id="UP000251942">
    <property type="component" value="Unassembled WGS sequence"/>
</dbReference>
<dbReference type="PANTHER" id="PTHR34982">
    <property type="entry name" value="YOP PROTEINS TRANSLOCATION PROTEIN L"/>
    <property type="match status" value="1"/>
</dbReference>
<keyword evidence="12" id="KW-1185">Reference proteome</keyword>
<dbReference type="RefSeq" id="WP_058447823.1">
    <property type="nucleotide sequence ID" value="NZ_CAAAHT010000032.1"/>
</dbReference>
<keyword evidence="5" id="KW-1005">Bacterial flagellum biogenesis</keyword>
<evidence type="ECO:0000256" key="8">
    <source>
        <dbReference type="SAM" id="Coils"/>
    </source>
</evidence>
<dbReference type="InterPro" id="IPR018035">
    <property type="entry name" value="Flagellar_FliH/T3SS_HrpE"/>
</dbReference>
<keyword evidence="8" id="KW-0175">Coiled coil</keyword>
<keyword evidence="6" id="KW-0653">Protein transport</keyword>
<comment type="similarity">
    <text evidence="2">Belongs to the FliH family.</text>
</comment>
<evidence type="ECO:0000313" key="12">
    <source>
        <dbReference type="Proteomes" id="UP000054698"/>
    </source>
</evidence>
<feature type="domain" description="Flagellar assembly protein FliH/Type III secretion system HrpE" evidence="9">
    <location>
        <begin position="68"/>
        <end position="195"/>
    </location>
</feature>
<evidence type="ECO:0000313" key="10">
    <source>
        <dbReference type="EMBL" id="KTC95363.1"/>
    </source>
</evidence>
<dbReference type="EMBL" id="LNYB01000085">
    <property type="protein sequence ID" value="KTC95363.1"/>
    <property type="molecule type" value="Genomic_DNA"/>
</dbReference>